<dbReference type="Gene3D" id="3.90.79.10">
    <property type="entry name" value="Nucleoside Triphosphate Pyrophosphohydrolase"/>
    <property type="match status" value="1"/>
</dbReference>
<dbReference type="Pfam" id="PF00293">
    <property type="entry name" value="NUDIX"/>
    <property type="match status" value="1"/>
</dbReference>
<reference evidence="3" key="1">
    <citation type="submission" date="2016-12" db="EMBL/GenBank/DDBJ databases">
        <title>Comparative genomic analysis reveals the diversity, evolution, and environmental adaptation strategies of the genus Vibrio.</title>
        <authorList>
            <person name="Lin H."/>
            <person name="Wang X."/>
            <person name="Zhang X.-H."/>
        </authorList>
    </citation>
    <scope>NUCLEOTIDE SEQUENCE [LARGE SCALE GENOMIC DNA]</scope>
    <source>
        <strain evidence="3">QT6D1</strain>
    </source>
</reference>
<name>A0AAN1KPE3_9VIBR</name>
<dbReference type="AlphaFoldDB" id="A0AAN1KPE3"/>
<dbReference type="PROSITE" id="PS51462">
    <property type="entry name" value="NUDIX"/>
    <property type="match status" value="1"/>
</dbReference>
<proteinExistence type="predicted"/>
<dbReference type="GO" id="GO:0003824">
    <property type="term" value="F:catalytic activity"/>
    <property type="evidence" value="ECO:0007669"/>
    <property type="project" value="UniProtKB-ARBA"/>
</dbReference>
<gene>
    <name evidence="2" type="ORF">BSZ05_13840</name>
</gene>
<feature type="domain" description="Nudix hydrolase" evidence="1">
    <location>
        <begin position="1"/>
        <end position="134"/>
    </location>
</feature>
<dbReference type="InterPro" id="IPR000086">
    <property type="entry name" value="NUDIX_hydrolase_dom"/>
</dbReference>
<evidence type="ECO:0000313" key="3">
    <source>
        <dbReference type="Proteomes" id="UP000197092"/>
    </source>
</evidence>
<protein>
    <submittedName>
        <fullName evidence="2">DNA mismatch repair protein MutT</fullName>
    </submittedName>
</protein>
<organism evidence="2 3">
    <name type="scientific">Vibrio mediterranei</name>
    <dbReference type="NCBI Taxonomy" id="689"/>
    <lineage>
        <taxon>Bacteria</taxon>
        <taxon>Pseudomonadati</taxon>
        <taxon>Pseudomonadota</taxon>
        <taxon>Gammaproteobacteria</taxon>
        <taxon>Vibrionales</taxon>
        <taxon>Vibrionaceae</taxon>
        <taxon>Vibrio</taxon>
    </lineage>
</organism>
<dbReference type="SUPFAM" id="SSF55811">
    <property type="entry name" value="Nudix"/>
    <property type="match status" value="1"/>
</dbReference>
<dbReference type="KEGG" id="vsh:BSZ05_13840"/>
<sequence>MRNREIKVCPVVLRKSADSIELLLFEHPLAQIQLVKGTLEVTDNSIEEAALRELREESGVQHVVSTEYLGCWESGYENQLWHFVLCGVKDLPNEWSFYTQDDGGHEFKFFWHRLGEAPKFKSHQLFLDAIDQVEIMCI</sequence>
<dbReference type="EMBL" id="CP018308">
    <property type="protein sequence ID" value="ASI91486.1"/>
    <property type="molecule type" value="Genomic_DNA"/>
</dbReference>
<evidence type="ECO:0000259" key="1">
    <source>
        <dbReference type="PROSITE" id="PS51462"/>
    </source>
</evidence>
<dbReference type="CDD" id="cd04663">
    <property type="entry name" value="NUDIX_Hydrolase"/>
    <property type="match status" value="1"/>
</dbReference>
<evidence type="ECO:0000313" key="2">
    <source>
        <dbReference type="EMBL" id="ASI91486.1"/>
    </source>
</evidence>
<accession>A0AAN1KPE3</accession>
<dbReference type="Proteomes" id="UP000197092">
    <property type="component" value="Chromosome 1"/>
</dbReference>
<dbReference type="InterPro" id="IPR015797">
    <property type="entry name" value="NUDIX_hydrolase-like_dom_sf"/>
</dbReference>